<evidence type="ECO:0000259" key="8">
    <source>
        <dbReference type="Pfam" id="PF16901"/>
    </source>
</evidence>
<keyword evidence="4" id="KW-0319">Glycerol metabolism</keyword>
<name>A5EWH0_DICNV</name>
<dbReference type="EMBL" id="CP000513">
    <property type="protein sequence ID" value="ABQ13165.1"/>
    <property type="molecule type" value="Genomic_DNA"/>
</dbReference>
<keyword evidence="3" id="KW-0285">Flavoprotein</keyword>
<accession>A5EWH0</accession>
<evidence type="ECO:0000256" key="2">
    <source>
        <dbReference type="ARBA" id="ARBA00007330"/>
    </source>
</evidence>
<dbReference type="Proteomes" id="UP000000248">
    <property type="component" value="Chromosome"/>
</dbReference>
<dbReference type="OrthoDB" id="9801699at2"/>
<keyword evidence="5" id="KW-0274">FAD</keyword>
<reference evidence="9 10" key="1">
    <citation type="journal article" date="2007" name="Nat. Biotechnol.">
        <title>Genome sequence and identification of candidate vaccine antigens from the animal pathogen Dichelobacter nodosus.</title>
        <authorList>
            <person name="Myers G.S."/>
            <person name="Parker D."/>
            <person name="Al-Hasani K."/>
            <person name="Kennan R.M."/>
            <person name="Seemann T."/>
            <person name="Ren Q."/>
            <person name="Badger J.H."/>
            <person name="Selengut J.D."/>
            <person name="Deboy R.T."/>
            <person name="Tettelin H."/>
            <person name="Boyce J.D."/>
            <person name="McCarl V.P."/>
            <person name="Han X."/>
            <person name="Nelson W.C."/>
            <person name="Madupu R."/>
            <person name="Mohamoud Y."/>
            <person name="Holley T."/>
            <person name="Fedorova N."/>
            <person name="Khouri H."/>
            <person name="Bottomley S.P."/>
            <person name="Whittington R.J."/>
            <person name="Adler B."/>
            <person name="Songer J.G."/>
            <person name="Rood J.I."/>
            <person name="Paulsen I.T."/>
        </authorList>
    </citation>
    <scope>NUCLEOTIDE SEQUENCE [LARGE SCALE GENOMIC DNA]</scope>
    <source>
        <strain evidence="9 10">VCS1703A</strain>
    </source>
</reference>
<evidence type="ECO:0000313" key="10">
    <source>
        <dbReference type="Proteomes" id="UP000000248"/>
    </source>
</evidence>
<dbReference type="InterPro" id="IPR038299">
    <property type="entry name" value="DAO_C_sf"/>
</dbReference>
<dbReference type="eggNOG" id="COG0578">
    <property type="taxonomic scope" value="Bacteria"/>
</dbReference>
<feature type="domain" description="Alpha-glycerophosphate oxidase C-terminal" evidence="8">
    <location>
        <begin position="381"/>
        <end position="502"/>
    </location>
</feature>
<keyword evidence="10" id="KW-1185">Reference proteome</keyword>
<dbReference type="KEGG" id="dno:DNO_0212"/>
<proteinExistence type="inferred from homology"/>
<evidence type="ECO:0000256" key="3">
    <source>
        <dbReference type="ARBA" id="ARBA00022630"/>
    </source>
</evidence>
<dbReference type="InterPro" id="IPR006076">
    <property type="entry name" value="FAD-dep_OxRdtase"/>
</dbReference>
<dbReference type="GO" id="GO:0004368">
    <property type="term" value="F:glycerol-3-phosphate dehydrogenase (quinone) activity"/>
    <property type="evidence" value="ECO:0007669"/>
    <property type="project" value="InterPro"/>
</dbReference>
<dbReference type="GO" id="GO:0046168">
    <property type="term" value="P:glycerol-3-phosphate catabolic process"/>
    <property type="evidence" value="ECO:0007669"/>
    <property type="project" value="TreeGrafter"/>
</dbReference>
<comment type="cofactor">
    <cofactor evidence="1">
        <name>FAD</name>
        <dbReference type="ChEBI" id="CHEBI:57692"/>
    </cofactor>
</comment>
<dbReference type="AlphaFoldDB" id="A5EWH0"/>
<dbReference type="InterPro" id="IPR036188">
    <property type="entry name" value="FAD/NAD-bd_sf"/>
</dbReference>
<evidence type="ECO:0000256" key="5">
    <source>
        <dbReference type="ARBA" id="ARBA00022827"/>
    </source>
</evidence>
<sequence>MNRVNALCQLSQAKCWDVVVIGGGATGLGIALDAITRGFSTLLLEAKDFAQGTSSRSTKLVHGGVRYLAQGDVALVREALRERGRLAKNAPHLFKIQPFIIPGEYFWTAPYYTFGLWLYDRLSGKLSIGATRYLSKTETQKRLAGIKAEKIRAGVCYYDGQFDDARLAVTLAQSAVDHGATVLNYCPVVALHKNDAGKVDGVVAQDAFSQQSYQISARAVINATGVFANEIVAMDEPDSKPRIVPSQGIHLVFDRDLLASDDALMVPKTSDGRVLFAVPWHDKLVVGTTDTLVNSVSYDPKPLDQEIQFILETARDYFKRAPTRADVKSVFVGLRPLAAPKKEGKATKEVSRSHKVHISDSGLVHIIGGKWTTYRQMAEDTIDAAMKANLLPKKACQTVALKLHGYQESSLSDSFLSVYGSDTAALQKYSADDAALAEKIHPDYPYLLAQVAWAIDHESALTLEDILARRIRLLFLDARAAAQSAEKVARFMAKRLQWDDERLQTELNNFTAKAAQYHL</sequence>
<dbReference type="Pfam" id="PF01266">
    <property type="entry name" value="DAO"/>
    <property type="match status" value="1"/>
</dbReference>
<gene>
    <name evidence="9" type="ordered locus">DNO_0212</name>
</gene>
<evidence type="ECO:0000256" key="4">
    <source>
        <dbReference type="ARBA" id="ARBA00022798"/>
    </source>
</evidence>
<dbReference type="HOGENOM" id="CLU_015740_4_1_6"/>
<dbReference type="Gene3D" id="1.10.8.870">
    <property type="entry name" value="Alpha-glycerophosphate oxidase, cap domain"/>
    <property type="match status" value="1"/>
</dbReference>
<dbReference type="InterPro" id="IPR000447">
    <property type="entry name" value="G3P_DH_FAD-dep"/>
</dbReference>
<dbReference type="PANTHER" id="PTHR11985">
    <property type="entry name" value="GLYCEROL-3-PHOSPHATE DEHYDROGENASE"/>
    <property type="match status" value="1"/>
</dbReference>
<comment type="similarity">
    <text evidence="2">Belongs to the FAD-dependent glycerol-3-phosphate dehydrogenase family.</text>
</comment>
<dbReference type="Pfam" id="PF16901">
    <property type="entry name" value="DAO_C"/>
    <property type="match status" value="1"/>
</dbReference>
<evidence type="ECO:0000313" key="9">
    <source>
        <dbReference type="EMBL" id="ABQ13165.1"/>
    </source>
</evidence>
<evidence type="ECO:0000259" key="7">
    <source>
        <dbReference type="Pfam" id="PF01266"/>
    </source>
</evidence>
<dbReference type="PANTHER" id="PTHR11985:SF35">
    <property type="entry name" value="ANAEROBIC GLYCEROL-3-PHOSPHATE DEHYDROGENASE SUBUNIT A"/>
    <property type="match status" value="1"/>
</dbReference>
<dbReference type="SUPFAM" id="SSF51905">
    <property type="entry name" value="FAD/NAD(P)-binding domain"/>
    <property type="match status" value="1"/>
</dbReference>
<protein>
    <submittedName>
        <fullName evidence="9">FAD dependent oxidoreductase family protein</fullName>
    </submittedName>
</protein>
<dbReference type="GO" id="GO:0006071">
    <property type="term" value="P:glycerol metabolic process"/>
    <property type="evidence" value="ECO:0007669"/>
    <property type="project" value="UniProtKB-KW"/>
</dbReference>
<dbReference type="PRINTS" id="PR01001">
    <property type="entry name" value="FADG3PDH"/>
</dbReference>
<keyword evidence="6" id="KW-0560">Oxidoreductase</keyword>
<dbReference type="RefSeq" id="WP_011927959.1">
    <property type="nucleotide sequence ID" value="NC_009446.1"/>
</dbReference>
<dbReference type="STRING" id="246195.DNO_0212"/>
<organism evidence="9 10">
    <name type="scientific">Dichelobacter nodosus (strain VCS1703A)</name>
    <dbReference type="NCBI Taxonomy" id="246195"/>
    <lineage>
        <taxon>Bacteria</taxon>
        <taxon>Pseudomonadati</taxon>
        <taxon>Pseudomonadota</taxon>
        <taxon>Gammaproteobacteria</taxon>
        <taxon>Cardiobacteriales</taxon>
        <taxon>Cardiobacteriaceae</taxon>
        <taxon>Dichelobacter</taxon>
    </lineage>
</organism>
<feature type="domain" description="FAD dependent oxidoreductase" evidence="7">
    <location>
        <begin position="17"/>
        <end position="374"/>
    </location>
</feature>
<dbReference type="Gene3D" id="3.30.9.10">
    <property type="entry name" value="D-Amino Acid Oxidase, subunit A, domain 2"/>
    <property type="match status" value="1"/>
</dbReference>
<evidence type="ECO:0000256" key="1">
    <source>
        <dbReference type="ARBA" id="ARBA00001974"/>
    </source>
</evidence>
<dbReference type="PROSITE" id="PS00978">
    <property type="entry name" value="FAD_G3PDH_2"/>
    <property type="match status" value="1"/>
</dbReference>
<dbReference type="Gene3D" id="3.50.50.60">
    <property type="entry name" value="FAD/NAD(P)-binding domain"/>
    <property type="match status" value="1"/>
</dbReference>
<dbReference type="InterPro" id="IPR031656">
    <property type="entry name" value="DAO_C"/>
</dbReference>
<evidence type="ECO:0000256" key="6">
    <source>
        <dbReference type="ARBA" id="ARBA00023002"/>
    </source>
</evidence>